<evidence type="ECO:0000313" key="1">
    <source>
        <dbReference type="EMBL" id="OMD40862.1"/>
    </source>
</evidence>
<accession>A0ABX3GYP4</accession>
<name>A0ABX3GYP4_PAEBO</name>
<reference evidence="1 2" key="1">
    <citation type="submission" date="2016-10" db="EMBL/GenBank/DDBJ databases">
        <title>Paenibacillus species isolates.</title>
        <authorList>
            <person name="Beno S.M."/>
        </authorList>
    </citation>
    <scope>NUCLEOTIDE SEQUENCE [LARGE SCALE GENOMIC DNA]</scope>
    <source>
        <strain evidence="1 2">FSL H7-0744</strain>
    </source>
</reference>
<sequence>MEPEDDIVIRHFNCADTLYQEIFSIDEQGRYYEGYDLKCNNFETHIESSAMLNQVNKGKWQTVFKYELDAYRDYYEIVDENKYGELVKLLGLKKVEDFPEDIISWDTNGEILVWKRADSVVVLSENGIKPRELEGIKEIFQEE</sequence>
<gene>
    <name evidence="1" type="ORF">BSK56_28340</name>
</gene>
<proteinExistence type="predicted"/>
<comment type="caution">
    <text evidence="1">The sequence shown here is derived from an EMBL/GenBank/DDBJ whole genome shotgun (WGS) entry which is preliminary data.</text>
</comment>
<dbReference type="Proteomes" id="UP000187412">
    <property type="component" value="Unassembled WGS sequence"/>
</dbReference>
<dbReference type="RefSeq" id="WP_076113781.1">
    <property type="nucleotide sequence ID" value="NZ_MPTB01000049.1"/>
</dbReference>
<organism evidence="1 2">
    <name type="scientific">Paenibacillus borealis</name>
    <dbReference type="NCBI Taxonomy" id="160799"/>
    <lineage>
        <taxon>Bacteria</taxon>
        <taxon>Bacillati</taxon>
        <taxon>Bacillota</taxon>
        <taxon>Bacilli</taxon>
        <taxon>Bacillales</taxon>
        <taxon>Paenibacillaceae</taxon>
        <taxon>Paenibacillus</taxon>
    </lineage>
</organism>
<evidence type="ECO:0000313" key="2">
    <source>
        <dbReference type="Proteomes" id="UP000187412"/>
    </source>
</evidence>
<protein>
    <submittedName>
        <fullName evidence="1">Uncharacterized protein</fullName>
    </submittedName>
</protein>
<dbReference type="EMBL" id="MPTB01000049">
    <property type="protein sequence ID" value="OMD40862.1"/>
    <property type="molecule type" value="Genomic_DNA"/>
</dbReference>
<keyword evidence="2" id="KW-1185">Reference proteome</keyword>